<reference evidence="3 4" key="1">
    <citation type="submission" date="2006-10" db="EMBL/GenBank/DDBJ databases">
        <title>Complete sequence of chromosome of Pelobacter propionicus DSM 2379.</title>
        <authorList>
            <consortium name="US DOE Joint Genome Institute"/>
            <person name="Copeland A."/>
            <person name="Lucas S."/>
            <person name="Lapidus A."/>
            <person name="Barry K."/>
            <person name="Detter J.C."/>
            <person name="Glavina del Rio T."/>
            <person name="Hammon N."/>
            <person name="Israni S."/>
            <person name="Dalin E."/>
            <person name="Tice H."/>
            <person name="Pitluck S."/>
            <person name="Saunders E."/>
            <person name="Brettin T."/>
            <person name="Bruce D."/>
            <person name="Han C."/>
            <person name="Tapia R."/>
            <person name="Schmutz J."/>
            <person name="Larimer F."/>
            <person name="Land M."/>
            <person name="Hauser L."/>
            <person name="Kyrpides N."/>
            <person name="Kim E."/>
            <person name="Lovley D."/>
            <person name="Richardson P."/>
        </authorList>
    </citation>
    <scope>NUCLEOTIDE SEQUENCE [LARGE SCALE GENOMIC DNA]</scope>
    <source>
        <strain evidence="4">DSM 2379 / NBRC 103807 / OttBd1</strain>
    </source>
</reference>
<protein>
    <submittedName>
        <fullName evidence="3">Transcriptional regulator, MerR family</fullName>
    </submittedName>
</protein>
<sequence length="188" mass="20935">MYRIGELAERFGISRSTLLYYDRIGLLSPSLRSGAGYRLYSVADLQRLDAIRSYRRAGLGVEDIRSILAFGDDASTALLQRRLREVGREINALQAQQRVLAGMLRVRGEDPPRTSVDKDMFVAMLRAAGMDDQAMGRLHAEFELREPQAHHAFLLSLGILENEALLIRRWSAGGDSEGETAARDRGSA</sequence>
<evidence type="ECO:0000313" key="4">
    <source>
        <dbReference type="Proteomes" id="UP000006732"/>
    </source>
</evidence>
<dbReference type="SUPFAM" id="SSF46955">
    <property type="entry name" value="Putative DNA-binding domain"/>
    <property type="match status" value="1"/>
</dbReference>
<evidence type="ECO:0000256" key="1">
    <source>
        <dbReference type="ARBA" id="ARBA00023125"/>
    </source>
</evidence>
<dbReference type="PROSITE" id="PS50937">
    <property type="entry name" value="HTH_MERR_2"/>
    <property type="match status" value="1"/>
</dbReference>
<dbReference type="InterPro" id="IPR047057">
    <property type="entry name" value="MerR_fam"/>
</dbReference>
<accession>A1ANU0</accession>
<keyword evidence="4" id="KW-1185">Reference proteome</keyword>
<dbReference type="Proteomes" id="UP000006732">
    <property type="component" value="Chromosome"/>
</dbReference>
<dbReference type="OrthoDB" id="9811000at2"/>
<dbReference type="GO" id="GO:0003700">
    <property type="term" value="F:DNA-binding transcription factor activity"/>
    <property type="evidence" value="ECO:0007669"/>
    <property type="project" value="InterPro"/>
</dbReference>
<evidence type="ECO:0000259" key="2">
    <source>
        <dbReference type="PROSITE" id="PS50937"/>
    </source>
</evidence>
<dbReference type="eggNOG" id="COG0789">
    <property type="taxonomic scope" value="Bacteria"/>
</dbReference>
<dbReference type="RefSeq" id="WP_011735303.1">
    <property type="nucleotide sequence ID" value="NC_008609.1"/>
</dbReference>
<dbReference type="KEGG" id="ppd:Ppro_1394"/>
<dbReference type="PANTHER" id="PTHR30204">
    <property type="entry name" value="REDOX-CYCLING DRUG-SENSING TRANSCRIPTIONAL ACTIVATOR SOXR"/>
    <property type="match status" value="1"/>
</dbReference>
<dbReference type="AlphaFoldDB" id="A1ANU0"/>
<dbReference type="EMBL" id="CP000482">
    <property type="protein sequence ID" value="ABK99010.1"/>
    <property type="molecule type" value="Genomic_DNA"/>
</dbReference>
<name>A1ANU0_PELPD</name>
<dbReference type="STRING" id="338966.Ppro_1394"/>
<dbReference type="InterPro" id="IPR000551">
    <property type="entry name" value="MerR-type_HTH_dom"/>
</dbReference>
<organism evidence="3 4">
    <name type="scientific">Pelobacter propionicus (strain DSM 2379 / NBRC 103807 / OttBd1)</name>
    <dbReference type="NCBI Taxonomy" id="338966"/>
    <lineage>
        <taxon>Bacteria</taxon>
        <taxon>Pseudomonadati</taxon>
        <taxon>Thermodesulfobacteriota</taxon>
        <taxon>Desulfuromonadia</taxon>
        <taxon>Desulfuromonadales</taxon>
        <taxon>Desulfuromonadaceae</taxon>
        <taxon>Pelobacter</taxon>
    </lineage>
</organism>
<dbReference type="PANTHER" id="PTHR30204:SF90">
    <property type="entry name" value="HTH-TYPE TRANSCRIPTIONAL ACTIVATOR MTA"/>
    <property type="match status" value="1"/>
</dbReference>
<evidence type="ECO:0000313" key="3">
    <source>
        <dbReference type="EMBL" id="ABK99010.1"/>
    </source>
</evidence>
<keyword evidence="1" id="KW-0238">DNA-binding</keyword>
<dbReference type="SMART" id="SM00422">
    <property type="entry name" value="HTH_MERR"/>
    <property type="match status" value="1"/>
</dbReference>
<dbReference type="HOGENOM" id="CLU_060077_2_2_7"/>
<dbReference type="GO" id="GO:0003677">
    <property type="term" value="F:DNA binding"/>
    <property type="evidence" value="ECO:0007669"/>
    <property type="project" value="UniProtKB-KW"/>
</dbReference>
<dbReference type="Pfam" id="PF13411">
    <property type="entry name" value="MerR_1"/>
    <property type="match status" value="1"/>
</dbReference>
<dbReference type="Gene3D" id="1.10.1660.10">
    <property type="match status" value="1"/>
</dbReference>
<feature type="domain" description="HTH merR-type" evidence="2">
    <location>
        <begin position="1"/>
        <end position="70"/>
    </location>
</feature>
<dbReference type="PRINTS" id="PR00040">
    <property type="entry name" value="HTHMERR"/>
</dbReference>
<dbReference type="InterPro" id="IPR009061">
    <property type="entry name" value="DNA-bd_dom_put_sf"/>
</dbReference>
<proteinExistence type="predicted"/>
<gene>
    <name evidence="3" type="ordered locus">Ppro_1394</name>
</gene>